<protein>
    <submittedName>
        <fullName evidence="10">FtsX-like permease family protein</fullName>
    </submittedName>
</protein>
<keyword evidence="5 7" id="KW-0472">Membrane</keyword>
<dbReference type="OrthoDB" id="8769057at2"/>
<dbReference type="InterPro" id="IPR050250">
    <property type="entry name" value="Macrolide_Exporter_MacB"/>
</dbReference>
<gene>
    <name evidence="10" type="ORF">GM668_01440</name>
</gene>
<evidence type="ECO:0000313" key="11">
    <source>
        <dbReference type="Proteomes" id="UP000484015"/>
    </source>
</evidence>
<dbReference type="GO" id="GO:0022857">
    <property type="term" value="F:transmembrane transporter activity"/>
    <property type="evidence" value="ECO:0007669"/>
    <property type="project" value="TreeGrafter"/>
</dbReference>
<dbReference type="InterPro" id="IPR003838">
    <property type="entry name" value="ABC3_permease_C"/>
</dbReference>
<name>A0A6L6PVV5_9BURK</name>
<dbReference type="AlphaFoldDB" id="A0A6L6PVV5"/>
<evidence type="ECO:0000256" key="5">
    <source>
        <dbReference type="ARBA" id="ARBA00023136"/>
    </source>
</evidence>
<keyword evidence="2" id="KW-1003">Cell membrane</keyword>
<evidence type="ECO:0000256" key="3">
    <source>
        <dbReference type="ARBA" id="ARBA00022692"/>
    </source>
</evidence>
<dbReference type="Proteomes" id="UP000484015">
    <property type="component" value="Unassembled WGS sequence"/>
</dbReference>
<feature type="transmembrane region" description="Helical" evidence="7">
    <location>
        <begin position="358"/>
        <end position="382"/>
    </location>
</feature>
<dbReference type="PANTHER" id="PTHR30572">
    <property type="entry name" value="MEMBRANE COMPONENT OF TRANSPORTER-RELATED"/>
    <property type="match status" value="1"/>
</dbReference>
<sequence>MLRHCLKLMWKRKTRNLMLSLELLLAFVLVFALSAAGVRCWQLYHEPVGYDYRNLWTVSLNPGDGQRMPKDNDLYNRLRQAVRELPEVEQAAYITFSPYTMATMTTGYGRSANGPEEVIQTMEVSDDFFATNDMTPLAGQWFSSADDGADAIPVVINRHLADQWFPGQSAVGQTFNSYETNGPGARFRVTAVVEAYRAKGELDPTADIILMRHVSDSKLSNLSAMVLRVKAGTPRSFETTLQRQLKLVRNDWSYTISPMADLRASLLKNQLAPMMILAVIAAFLLAMVAFGLFGVLWQNTTRRIPEIGLRRAMGAPAGAIWRQIITEQMLLSTGAMLAGLALLVQLPLTGVLGEHLNWHVFICALGLSMGLIYLLSLLCSLYPGWHASRMTPTTALRYE</sequence>
<feature type="transmembrane region" description="Helical" evidence="7">
    <location>
        <begin position="271"/>
        <end position="297"/>
    </location>
</feature>
<evidence type="ECO:0000256" key="4">
    <source>
        <dbReference type="ARBA" id="ARBA00022989"/>
    </source>
</evidence>
<evidence type="ECO:0000259" key="9">
    <source>
        <dbReference type="Pfam" id="PF12704"/>
    </source>
</evidence>
<feature type="transmembrane region" description="Helical" evidence="7">
    <location>
        <begin position="330"/>
        <end position="352"/>
    </location>
</feature>
<evidence type="ECO:0000259" key="8">
    <source>
        <dbReference type="Pfam" id="PF02687"/>
    </source>
</evidence>
<dbReference type="PANTHER" id="PTHR30572:SF4">
    <property type="entry name" value="ABC TRANSPORTER PERMEASE YTRF"/>
    <property type="match status" value="1"/>
</dbReference>
<organism evidence="10 11">
    <name type="scientific">Pseudoduganella ginsengisoli</name>
    <dbReference type="NCBI Taxonomy" id="1462440"/>
    <lineage>
        <taxon>Bacteria</taxon>
        <taxon>Pseudomonadati</taxon>
        <taxon>Pseudomonadota</taxon>
        <taxon>Betaproteobacteria</taxon>
        <taxon>Burkholderiales</taxon>
        <taxon>Oxalobacteraceae</taxon>
        <taxon>Telluria group</taxon>
        <taxon>Pseudoduganella</taxon>
    </lineage>
</organism>
<keyword evidence="11" id="KW-1185">Reference proteome</keyword>
<dbReference type="Pfam" id="PF02687">
    <property type="entry name" value="FtsX"/>
    <property type="match status" value="1"/>
</dbReference>
<proteinExistence type="inferred from homology"/>
<feature type="domain" description="MacB-like periplasmic core" evidence="9">
    <location>
        <begin position="32"/>
        <end position="212"/>
    </location>
</feature>
<keyword evidence="4 7" id="KW-1133">Transmembrane helix</keyword>
<evidence type="ECO:0000313" key="10">
    <source>
        <dbReference type="EMBL" id="MTW00742.1"/>
    </source>
</evidence>
<dbReference type="EMBL" id="WNLA01000001">
    <property type="protein sequence ID" value="MTW00742.1"/>
    <property type="molecule type" value="Genomic_DNA"/>
</dbReference>
<keyword evidence="3 7" id="KW-0812">Transmembrane</keyword>
<dbReference type="Pfam" id="PF12704">
    <property type="entry name" value="MacB_PCD"/>
    <property type="match status" value="1"/>
</dbReference>
<dbReference type="GO" id="GO:0005886">
    <property type="term" value="C:plasma membrane"/>
    <property type="evidence" value="ECO:0007669"/>
    <property type="project" value="UniProtKB-SubCell"/>
</dbReference>
<feature type="domain" description="ABC3 transporter permease C-terminal" evidence="8">
    <location>
        <begin position="279"/>
        <end position="392"/>
    </location>
</feature>
<comment type="caution">
    <text evidence="10">The sequence shown here is derived from an EMBL/GenBank/DDBJ whole genome shotgun (WGS) entry which is preliminary data.</text>
</comment>
<evidence type="ECO:0000256" key="2">
    <source>
        <dbReference type="ARBA" id="ARBA00022475"/>
    </source>
</evidence>
<evidence type="ECO:0000256" key="1">
    <source>
        <dbReference type="ARBA" id="ARBA00004651"/>
    </source>
</evidence>
<accession>A0A6L6PVV5</accession>
<dbReference type="RefSeq" id="WP_155437145.1">
    <property type="nucleotide sequence ID" value="NZ_WNLA01000001.1"/>
</dbReference>
<evidence type="ECO:0000256" key="7">
    <source>
        <dbReference type="SAM" id="Phobius"/>
    </source>
</evidence>
<evidence type="ECO:0000256" key="6">
    <source>
        <dbReference type="ARBA" id="ARBA00038076"/>
    </source>
</evidence>
<reference evidence="10 11" key="1">
    <citation type="submission" date="2019-11" db="EMBL/GenBank/DDBJ databases">
        <title>Type strains purchased from KCTC, JCM and DSMZ.</title>
        <authorList>
            <person name="Lu H."/>
        </authorList>
    </citation>
    <scope>NUCLEOTIDE SEQUENCE [LARGE SCALE GENOMIC DNA]</scope>
    <source>
        <strain evidence="10 11">KCTC 42409</strain>
    </source>
</reference>
<dbReference type="InterPro" id="IPR025857">
    <property type="entry name" value="MacB_PCD"/>
</dbReference>
<comment type="similarity">
    <text evidence="6">Belongs to the ABC-4 integral membrane protein family.</text>
</comment>
<comment type="subcellular location">
    <subcellularLocation>
        <location evidence="1">Cell membrane</location>
        <topology evidence="1">Multi-pass membrane protein</topology>
    </subcellularLocation>
</comment>